<dbReference type="Proteomes" id="UP001480595">
    <property type="component" value="Unassembled WGS sequence"/>
</dbReference>
<dbReference type="InterPro" id="IPR035474">
    <property type="entry name" value="SIS_Kpsf"/>
</dbReference>
<dbReference type="PANTHER" id="PTHR38418">
    <property type="entry name" value="SUGAR ISOMERASE, KPSF/GUTQ (AFU_ORTHOLOGUE AFUA_6G08860)"/>
    <property type="match status" value="1"/>
</dbReference>
<reference evidence="5 6" key="1">
    <citation type="submission" date="2023-01" db="EMBL/GenBank/DDBJ databases">
        <title>Analysis of 21 Apiospora genomes using comparative genomics revels a genus with tremendous synthesis potential of carbohydrate active enzymes and secondary metabolites.</title>
        <authorList>
            <person name="Sorensen T."/>
        </authorList>
    </citation>
    <scope>NUCLEOTIDE SEQUENCE [LARGE SCALE GENOMIC DNA]</scope>
    <source>
        <strain evidence="5 6">CBS 135458</strain>
    </source>
</reference>
<proteinExistence type="predicted"/>
<dbReference type="InterPro" id="IPR001347">
    <property type="entry name" value="SIS_dom"/>
</dbReference>
<dbReference type="PANTHER" id="PTHR38418:SF2">
    <property type="entry name" value="SUGAR ISOMERASE, KPSF_GUTQ (AFU_ORTHOLOGUE AFUA_6G08860)"/>
    <property type="match status" value="1"/>
</dbReference>
<name>A0ABR1TRV0_9PEZI</name>
<organism evidence="5 6">
    <name type="scientific">Apiospora phragmitis</name>
    <dbReference type="NCBI Taxonomy" id="2905665"/>
    <lineage>
        <taxon>Eukaryota</taxon>
        <taxon>Fungi</taxon>
        <taxon>Dikarya</taxon>
        <taxon>Ascomycota</taxon>
        <taxon>Pezizomycotina</taxon>
        <taxon>Sordariomycetes</taxon>
        <taxon>Xylariomycetidae</taxon>
        <taxon>Amphisphaeriales</taxon>
        <taxon>Apiosporaceae</taxon>
        <taxon>Apiospora</taxon>
    </lineage>
</organism>
<dbReference type="PROSITE" id="PS51464">
    <property type="entry name" value="SIS"/>
    <property type="match status" value="1"/>
</dbReference>
<feature type="compositionally biased region" description="Pro residues" evidence="2">
    <location>
        <begin position="22"/>
        <end position="34"/>
    </location>
</feature>
<dbReference type="Gene3D" id="3.40.50.10490">
    <property type="entry name" value="Glucose-6-phosphate isomerase like protein, domain 1"/>
    <property type="match status" value="1"/>
</dbReference>
<dbReference type="CDD" id="cd05014">
    <property type="entry name" value="SIS_Kpsf"/>
    <property type="match status" value="1"/>
</dbReference>
<feature type="domain" description="CBS" evidence="3">
    <location>
        <begin position="329"/>
        <end position="391"/>
    </location>
</feature>
<evidence type="ECO:0000313" key="6">
    <source>
        <dbReference type="Proteomes" id="UP001480595"/>
    </source>
</evidence>
<feature type="domain" description="SIS" evidence="4">
    <location>
        <begin position="102"/>
        <end position="254"/>
    </location>
</feature>
<keyword evidence="1" id="KW-0129">CBS domain</keyword>
<dbReference type="InterPro" id="IPR000644">
    <property type="entry name" value="CBS_dom"/>
</dbReference>
<evidence type="ECO:0000256" key="2">
    <source>
        <dbReference type="SAM" id="MobiDB-lite"/>
    </source>
</evidence>
<dbReference type="InterPro" id="IPR046348">
    <property type="entry name" value="SIS_dom_sf"/>
</dbReference>
<evidence type="ECO:0000256" key="1">
    <source>
        <dbReference type="PROSITE-ProRule" id="PRU00703"/>
    </source>
</evidence>
<sequence length="391" mass="41441">MVEHHPVQTSAVFLLGAAQRPLVPPPSPPSPPTPNTTVPGSPIQELCLEDVEPAEEQDAESSQLHKRLSGAIHVLNTEATSLRALTTLYEKDGLIGASFGAAVETITRHGGDRGKLVIIGVGKSGHIGKKLVATFNSLGVHATYLHPTEALHGDLGKIGKLDTVLFITFSGKTPELLSLLPHIDAALPMIVLTSHTRPHTCELIKQRPSMILVSAPIHESETASFGVSAPTTSTTVALAVGDALAIVAAQEINATPKIGDITILTRDIPQCCASGTPADIRGADVLKVAYDSPTGWVIASDLIVSPGRIRRLEAIEFALPLSELPGLGIHREDCITVLAETRISQAAEWIRDMVSSTEEQCDKYSILAVVDKDGGDVIGVLEASQLLSWRN</sequence>
<dbReference type="RefSeq" id="XP_066711615.1">
    <property type="nucleotide sequence ID" value="XM_066862505.1"/>
</dbReference>
<dbReference type="EMBL" id="JAQQWL010000011">
    <property type="protein sequence ID" value="KAK8049366.1"/>
    <property type="molecule type" value="Genomic_DNA"/>
</dbReference>
<dbReference type="PROSITE" id="PS51371">
    <property type="entry name" value="CBS"/>
    <property type="match status" value="1"/>
</dbReference>
<evidence type="ECO:0000259" key="3">
    <source>
        <dbReference type="PROSITE" id="PS51371"/>
    </source>
</evidence>
<protein>
    <recommendedName>
        <fullName evidence="7">SIS domain-containing protein</fullName>
    </recommendedName>
</protein>
<keyword evidence="6" id="KW-1185">Reference proteome</keyword>
<gene>
    <name evidence="5" type="ORF">PG994_011096</name>
</gene>
<evidence type="ECO:0008006" key="7">
    <source>
        <dbReference type="Google" id="ProtNLM"/>
    </source>
</evidence>
<feature type="region of interest" description="Disordered" evidence="2">
    <location>
        <begin position="19"/>
        <end position="42"/>
    </location>
</feature>
<dbReference type="Pfam" id="PF01380">
    <property type="entry name" value="SIS"/>
    <property type="match status" value="1"/>
</dbReference>
<dbReference type="GeneID" id="92095568"/>
<evidence type="ECO:0000313" key="5">
    <source>
        <dbReference type="EMBL" id="KAK8049366.1"/>
    </source>
</evidence>
<accession>A0ABR1TRV0</accession>
<evidence type="ECO:0000259" key="4">
    <source>
        <dbReference type="PROSITE" id="PS51464"/>
    </source>
</evidence>
<comment type="caution">
    <text evidence="5">The sequence shown here is derived from an EMBL/GenBank/DDBJ whole genome shotgun (WGS) entry which is preliminary data.</text>
</comment>
<dbReference type="SUPFAM" id="SSF53697">
    <property type="entry name" value="SIS domain"/>
    <property type="match status" value="1"/>
</dbReference>